<evidence type="ECO:0000256" key="1">
    <source>
        <dbReference type="SAM" id="Coils"/>
    </source>
</evidence>
<protein>
    <recommendedName>
        <fullName evidence="3">SGNH hydrolase-type esterase domain-containing protein</fullName>
    </recommendedName>
</protein>
<keyword evidence="5" id="KW-1185">Reference proteome</keyword>
<feature type="non-terminal residue" evidence="4">
    <location>
        <position position="387"/>
    </location>
</feature>
<dbReference type="Gene3D" id="3.40.50.12700">
    <property type="match status" value="1"/>
</dbReference>
<comment type="caution">
    <text evidence="4">The sequence shown here is derived from an EMBL/GenBank/DDBJ whole genome shotgun (WGS) entry which is preliminary data.</text>
</comment>
<evidence type="ECO:0000313" key="4">
    <source>
        <dbReference type="EMBL" id="CAH3142427.1"/>
    </source>
</evidence>
<keyword evidence="1" id="KW-0175">Coiled coil</keyword>
<gene>
    <name evidence="4" type="ORF">PEVE_00042478</name>
</gene>
<dbReference type="Gene3D" id="3.40.50.12690">
    <property type="match status" value="1"/>
</dbReference>
<dbReference type="Gene3D" id="3.60.10.10">
    <property type="entry name" value="Endonuclease/exonuclease/phosphatase"/>
    <property type="match status" value="1"/>
</dbReference>
<feature type="coiled-coil region" evidence="1">
    <location>
        <begin position="3"/>
        <end position="30"/>
    </location>
</feature>
<accession>A0ABN8PEX4</accession>
<feature type="compositionally biased region" description="Basic residues" evidence="2">
    <location>
        <begin position="67"/>
        <end position="79"/>
    </location>
</feature>
<dbReference type="PANTHER" id="PTHR36191:SF11">
    <property type="entry name" value="BRCT DOMAIN-CONTAINING PROTEIN"/>
    <property type="match status" value="1"/>
</dbReference>
<dbReference type="EMBL" id="CALNXI010000836">
    <property type="protein sequence ID" value="CAH3142427.1"/>
    <property type="molecule type" value="Genomic_DNA"/>
</dbReference>
<feature type="domain" description="SGNH hydrolase-type esterase" evidence="3">
    <location>
        <begin position="115"/>
        <end position="248"/>
    </location>
</feature>
<reference evidence="4 5" key="1">
    <citation type="submission" date="2022-05" db="EMBL/GenBank/DDBJ databases">
        <authorList>
            <consortium name="Genoscope - CEA"/>
            <person name="William W."/>
        </authorList>
    </citation>
    <scope>NUCLEOTIDE SEQUENCE [LARGE SCALE GENOMIC DNA]</scope>
</reference>
<dbReference type="PANTHER" id="PTHR36191">
    <property type="entry name" value="ENDO/EXONUCLEASE/PHOSPHATASE DOMAIN-CONTAINING PROTEIN-RELATED"/>
    <property type="match status" value="1"/>
</dbReference>
<dbReference type="Proteomes" id="UP001159427">
    <property type="component" value="Unassembled WGS sequence"/>
</dbReference>
<feature type="region of interest" description="Disordered" evidence="2">
    <location>
        <begin position="36"/>
        <end position="99"/>
    </location>
</feature>
<evidence type="ECO:0000313" key="5">
    <source>
        <dbReference type="Proteomes" id="UP001159427"/>
    </source>
</evidence>
<sequence>MKIMSLETRASSAEQENDSLKLALKLIMQEMSVGERQLKRNQSYESDNAQSNESSNPENEWQTVDAKKRKKENKTRRKKINEAQSNAHDDTENSTPANESTTLLIGDSMIKNIQGTRLGKAVGHRVVVKSFSGATTKAMKDYLKPNLELSPDQVILHVGTNDLKSKEPQQVAGSVVDLARQIENSSDARVIISELVSRRDGFNEAVKTVNKRLKSYCRQNGWKFIQHQNISEKELNKGGLHLNFKGNQQFFENFQMSLVLPSQRGFKLASLNINKLITHIDQLRILLAHNEIDILAINETKLNETISDNEVNISGYDIIGRDRITNGGGGVCFYVKSSINFTIRNDLNMDTLENLCLEIQKPRSKPFVVATWYRPPDSPIGIFSPFE</sequence>
<evidence type="ECO:0000259" key="3">
    <source>
        <dbReference type="Pfam" id="PF13472"/>
    </source>
</evidence>
<dbReference type="SUPFAM" id="SSF52266">
    <property type="entry name" value="SGNH hydrolase"/>
    <property type="match status" value="1"/>
</dbReference>
<proteinExistence type="predicted"/>
<dbReference type="Pfam" id="PF13472">
    <property type="entry name" value="Lipase_GDSL_2"/>
    <property type="match status" value="1"/>
</dbReference>
<organism evidence="4 5">
    <name type="scientific">Porites evermanni</name>
    <dbReference type="NCBI Taxonomy" id="104178"/>
    <lineage>
        <taxon>Eukaryota</taxon>
        <taxon>Metazoa</taxon>
        <taxon>Cnidaria</taxon>
        <taxon>Anthozoa</taxon>
        <taxon>Hexacorallia</taxon>
        <taxon>Scleractinia</taxon>
        <taxon>Fungiina</taxon>
        <taxon>Poritidae</taxon>
        <taxon>Porites</taxon>
    </lineage>
</organism>
<name>A0ABN8PEX4_9CNID</name>
<dbReference type="InterPro" id="IPR013830">
    <property type="entry name" value="SGNH_hydro"/>
</dbReference>
<dbReference type="InterPro" id="IPR036691">
    <property type="entry name" value="Endo/exonu/phosph_ase_sf"/>
</dbReference>
<feature type="compositionally biased region" description="Polar residues" evidence="2">
    <location>
        <begin position="40"/>
        <end position="62"/>
    </location>
</feature>
<dbReference type="SUPFAM" id="SSF56219">
    <property type="entry name" value="DNase I-like"/>
    <property type="match status" value="1"/>
</dbReference>
<evidence type="ECO:0000256" key="2">
    <source>
        <dbReference type="SAM" id="MobiDB-lite"/>
    </source>
</evidence>